<evidence type="ECO:0000256" key="2">
    <source>
        <dbReference type="ARBA" id="ARBA00023002"/>
    </source>
</evidence>
<dbReference type="EMBL" id="CP011110">
    <property type="protein sequence ID" value="AKA24405.1"/>
    <property type="molecule type" value="Genomic_DNA"/>
</dbReference>
<dbReference type="SMART" id="SM00822">
    <property type="entry name" value="PKS_KR"/>
    <property type="match status" value="1"/>
</dbReference>
<dbReference type="KEGG" id="pcz:PCL1606_29540"/>
<keyword evidence="2" id="KW-0560">Oxidoreductase</keyword>
<dbReference type="PRINTS" id="PR00081">
    <property type="entry name" value="GDHRDH"/>
</dbReference>
<dbReference type="PANTHER" id="PTHR43639">
    <property type="entry name" value="OXIDOREDUCTASE, SHORT-CHAIN DEHYDROGENASE/REDUCTASE FAMILY (AFU_ORTHOLOGUE AFUA_5G02870)"/>
    <property type="match status" value="1"/>
</dbReference>
<reference evidence="4 5" key="1">
    <citation type="journal article" date="2015" name="Mol. Plant Microbe Interact.">
        <title>Comparative Genomic Analysis of Pseudomonas chlororaphis PCL1606 Reveals New Insight into Antifungal Compounds Involved in Biocontrol.</title>
        <authorList>
            <person name="Calderon C.E."/>
            <person name="Ramos C."/>
            <person name="de Vicente A."/>
            <person name="Cazorla F.M."/>
        </authorList>
    </citation>
    <scope>NUCLEOTIDE SEQUENCE [LARGE SCALE GENOMIC DNA]</scope>
    <source>
        <strain evidence="4 5">PCL1606</strain>
    </source>
</reference>
<dbReference type="FunFam" id="3.40.50.720:FF:000084">
    <property type="entry name" value="Short-chain dehydrogenase reductase"/>
    <property type="match status" value="1"/>
</dbReference>
<accession>A0A0D5Y015</accession>
<dbReference type="InterPro" id="IPR002347">
    <property type="entry name" value="SDR_fam"/>
</dbReference>
<dbReference type="SUPFAM" id="SSF51735">
    <property type="entry name" value="NAD(P)-binding Rossmann-fold domains"/>
    <property type="match status" value="1"/>
</dbReference>
<dbReference type="PANTHER" id="PTHR43639:SF1">
    <property type="entry name" value="SHORT-CHAIN DEHYDROGENASE_REDUCTASE FAMILY PROTEIN"/>
    <property type="match status" value="1"/>
</dbReference>
<sequence length="256" mass="26942">MTSKGSSMKRLEKKVALVTGSSKGIGAQIVRQLAQEGATVIVNYTRSQTDADKVVTQILEQGGRAFAIQADVAKSLEVKTLFKTIAHMYGSVDILVNNAGVYATGELGEVTEDEFHRHFDLNVLGLILCTQAAVECFNPAGGSIVNISSSVTSFTPAGSTVYTASKGAVDAITRTLANELGPRNIRVNSVNPGLVVTEGVHASGFFEDEFRSKIEAITPLGRIGKPQDIAPAVAFLASDDASWITGETLVIGGGLR</sequence>
<organism evidence="4 5">
    <name type="scientific">Pseudomonas chlororaphis</name>
    <dbReference type="NCBI Taxonomy" id="587753"/>
    <lineage>
        <taxon>Bacteria</taxon>
        <taxon>Pseudomonadati</taxon>
        <taxon>Pseudomonadota</taxon>
        <taxon>Gammaproteobacteria</taxon>
        <taxon>Pseudomonadales</taxon>
        <taxon>Pseudomonadaceae</taxon>
        <taxon>Pseudomonas</taxon>
    </lineage>
</organism>
<proteinExistence type="inferred from homology"/>
<dbReference type="PATRIC" id="fig|587753.10.peg.2944"/>
<dbReference type="InterPro" id="IPR020904">
    <property type="entry name" value="Sc_DH/Rdtase_CS"/>
</dbReference>
<dbReference type="Pfam" id="PF13561">
    <property type="entry name" value="adh_short_C2"/>
    <property type="match status" value="1"/>
</dbReference>
<comment type="similarity">
    <text evidence="1">Belongs to the short-chain dehydrogenases/reductases (SDR) family.</text>
</comment>
<gene>
    <name evidence="4" type="ORF">PCL1606_29540</name>
</gene>
<dbReference type="Proteomes" id="UP000032748">
    <property type="component" value="Chromosome"/>
</dbReference>
<dbReference type="AlphaFoldDB" id="A0A0D5Y015"/>
<feature type="domain" description="Ketoreductase" evidence="3">
    <location>
        <begin position="14"/>
        <end position="199"/>
    </location>
</feature>
<dbReference type="GO" id="GO:0016491">
    <property type="term" value="F:oxidoreductase activity"/>
    <property type="evidence" value="ECO:0007669"/>
    <property type="project" value="UniProtKB-KW"/>
</dbReference>
<dbReference type="PRINTS" id="PR00080">
    <property type="entry name" value="SDRFAMILY"/>
</dbReference>
<evidence type="ECO:0000313" key="5">
    <source>
        <dbReference type="Proteomes" id="UP000032748"/>
    </source>
</evidence>
<name>A0A0D5Y015_9PSED</name>
<dbReference type="InterPro" id="IPR036291">
    <property type="entry name" value="NAD(P)-bd_dom_sf"/>
</dbReference>
<dbReference type="Gene3D" id="3.40.50.720">
    <property type="entry name" value="NAD(P)-binding Rossmann-like Domain"/>
    <property type="match status" value="1"/>
</dbReference>
<protein>
    <submittedName>
        <fullName evidence="4">Oxidoreductase</fullName>
    </submittedName>
</protein>
<evidence type="ECO:0000313" key="4">
    <source>
        <dbReference type="EMBL" id="AKA24405.1"/>
    </source>
</evidence>
<evidence type="ECO:0000259" key="3">
    <source>
        <dbReference type="SMART" id="SM00822"/>
    </source>
</evidence>
<evidence type="ECO:0000256" key="1">
    <source>
        <dbReference type="ARBA" id="ARBA00006484"/>
    </source>
</evidence>
<dbReference type="InterPro" id="IPR057326">
    <property type="entry name" value="KR_dom"/>
</dbReference>
<dbReference type="NCBIfam" id="NF005559">
    <property type="entry name" value="PRK07231.1"/>
    <property type="match status" value="1"/>
</dbReference>
<dbReference type="PROSITE" id="PS00061">
    <property type="entry name" value="ADH_SHORT"/>
    <property type="match status" value="1"/>
</dbReference>